<evidence type="ECO:0000256" key="7">
    <source>
        <dbReference type="ARBA" id="ARBA00022984"/>
    </source>
</evidence>
<comment type="caution">
    <text evidence="14">The sequence shown here is derived from an EMBL/GenBank/DDBJ whole genome shotgun (WGS) entry which is preliminary data.</text>
</comment>
<organism evidence="14 15">
    <name type="scientific">Candidatus Gottesmanbacteria bacterium RBG_16_52_11</name>
    <dbReference type="NCBI Taxonomy" id="1798374"/>
    <lineage>
        <taxon>Bacteria</taxon>
        <taxon>Candidatus Gottesmaniibacteriota</taxon>
    </lineage>
</organism>
<comment type="caution">
    <text evidence="12">Lacks conserved residue(s) required for the propagation of feature annotation.</text>
</comment>
<dbReference type="GO" id="GO:0051301">
    <property type="term" value="P:cell division"/>
    <property type="evidence" value="ECO:0007669"/>
    <property type="project" value="UniProtKB-KW"/>
</dbReference>
<dbReference type="PANTHER" id="PTHR43783">
    <property type="entry name" value="UDP-N-ACETYLGLUCOSAMINE 1-CARBOXYVINYLTRANSFERASE"/>
    <property type="match status" value="1"/>
</dbReference>
<evidence type="ECO:0000256" key="10">
    <source>
        <dbReference type="ARBA" id="ARBA00038367"/>
    </source>
</evidence>
<evidence type="ECO:0000256" key="2">
    <source>
        <dbReference type="ARBA" id="ARBA00004752"/>
    </source>
</evidence>
<dbReference type="InterPro" id="IPR050068">
    <property type="entry name" value="MurA_subfamily"/>
</dbReference>
<proteinExistence type="inferred from homology"/>
<dbReference type="GO" id="GO:0009252">
    <property type="term" value="P:peptidoglycan biosynthetic process"/>
    <property type="evidence" value="ECO:0007669"/>
    <property type="project" value="UniProtKB-UniRule"/>
</dbReference>
<evidence type="ECO:0000256" key="3">
    <source>
        <dbReference type="ARBA" id="ARBA00022490"/>
    </source>
</evidence>
<dbReference type="InterPro" id="IPR005750">
    <property type="entry name" value="UDP_GlcNAc_COvinyl_MurA"/>
</dbReference>
<keyword evidence="7 12" id="KW-0573">Peptidoglycan synthesis</keyword>
<dbReference type="InterPro" id="IPR013792">
    <property type="entry name" value="RNA3'P_cycl/enolpyr_Trfase_a/b"/>
</dbReference>
<evidence type="ECO:0000256" key="4">
    <source>
        <dbReference type="ARBA" id="ARBA00022618"/>
    </source>
</evidence>
<feature type="active site" description="Proton donor" evidence="12">
    <location>
        <position position="116"/>
    </location>
</feature>
<dbReference type="AlphaFoldDB" id="A0A1F5YUZ0"/>
<evidence type="ECO:0000256" key="5">
    <source>
        <dbReference type="ARBA" id="ARBA00022679"/>
    </source>
</evidence>
<comment type="pathway">
    <text evidence="2 12">Cell wall biogenesis; peptidoglycan biosynthesis.</text>
</comment>
<evidence type="ECO:0000259" key="13">
    <source>
        <dbReference type="Pfam" id="PF00275"/>
    </source>
</evidence>
<dbReference type="EC" id="2.5.1.7" evidence="12"/>
<dbReference type="NCBIfam" id="NF006873">
    <property type="entry name" value="PRK09369.1"/>
    <property type="match status" value="1"/>
</dbReference>
<reference evidence="14 15" key="1">
    <citation type="journal article" date="2016" name="Nat. Commun.">
        <title>Thousands of microbial genomes shed light on interconnected biogeochemical processes in an aquifer system.</title>
        <authorList>
            <person name="Anantharaman K."/>
            <person name="Brown C.T."/>
            <person name="Hug L.A."/>
            <person name="Sharon I."/>
            <person name="Castelle C.J."/>
            <person name="Probst A.J."/>
            <person name="Thomas B.C."/>
            <person name="Singh A."/>
            <person name="Wilkins M.J."/>
            <person name="Karaoz U."/>
            <person name="Brodie E.L."/>
            <person name="Williams K.H."/>
            <person name="Hubbard S.S."/>
            <person name="Banfield J.F."/>
        </authorList>
    </citation>
    <scope>NUCLEOTIDE SEQUENCE [LARGE SCALE GENOMIC DNA]</scope>
</reference>
<evidence type="ECO:0000313" key="15">
    <source>
        <dbReference type="Proteomes" id="UP000178448"/>
    </source>
</evidence>
<feature type="domain" description="Enolpyruvate transferase" evidence="13">
    <location>
        <begin position="7"/>
        <end position="429"/>
    </location>
</feature>
<dbReference type="GO" id="GO:0008360">
    <property type="term" value="P:regulation of cell shape"/>
    <property type="evidence" value="ECO:0007669"/>
    <property type="project" value="UniProtKB-KW"/>
</dbReference>
<dbReference type="Gene3D" id="3.65.10.10">
    <property type="entry name" value="Enolpyruvate transferase domain"/>
    <property type="match status" value="2"/>
</dbReference>
<dbReference type="GO" id="GO:0008760">
    <property type="term" value="F:UDP-N-acetylglucosamine 1-carboxyvinyltransferase activity"/>
    <property type="evidence" value="ECO:0007669"/>
    <property type="project" value="UniProtKB-UniRule"/>
</dbReference>
<keyword evidence="3 12" id="KW-0963">Cytoplasm</keyword>
<accession>A0A1F5YUZ0</accession>
<dbReference type="PANTHER" id="PTHR43783:SF1">
    <property type="entry name" value="UDP-N-ACETYLGLUCOSAMINE 1-CARBOXYVINYLTRANSFERASE"/>
    <property type="match status" value="1"/>
</dbReference>
<dbReference type="Pfam" id="PF00275">
    <property type="entry name" value="EPSP_synthase"/>
    <property type="match status" value="1"/>
</dbReference>
<keyword evidence="9 12" id="KW-0961">Cell wall biogenesis/degradation</keyword>
<feature type="binding site" evidence="12">
    <location>
        <position position="306"/>
    </location>
    <ligand>
        <name>UDP-N-acetyl-alpha-D-glucosamine</name>
        <dbReference type="ChEBI" id="CHEBI:57705"/>
    </ligand>
</feature>
<dbReference type="HAMAP" id="MF_00111">
    <property type="entry name" value="MurA"/>
    <property type="match status" value="1"/>
</dbReference>
<name>A0A1F5YUZ0_9BACT</name>
<dbReference type="GO" id="GO:0071555">
    <property type="term" value="P:cell wall organization"/>
    <property type="evidence" value="ECO:0007669"/>
    <property type="project" value="UniProtKB-KW"/>
</dbReference>
<protein>
    <recommendedName>
        <fullName evidence="12">UDP-N-acetylglucosamine 1-carboxyvinyltransferase</fullName>
        <ecNumber evidence="12">2.5.1.7</ecNumber>
    </recommendedName>
    <alternativeName>
        <fullName evidence="12">Enoylpyruvate transferase</fullName>
    </alternativeName>
    <alternativeName>
        <fullName evidence="12">UDP-N-acetylglucosamine enolpyruvyl transferase</fullName>
        <shortName evidence="12">EPT</shortName>
    </alternativeName>
</protein>
<dbReference type="InterPro" id="IPR036968">
    <property type="entry name" value="Enolpyruvate_Tfrase_sf"/>
</dbReference>
<evidence type="ECO:0000256" key="11">
    <source>
        <dbReference type="ARBA" id="ARBA00047527"/>
    </source>
</evidence>
<keyword evidence="4 12" id="KW-0132">Cell division</keyword>
<dbReference type="CDD" id="cd01555">
    <property type="entry name" value="UdpNAET"/>
    <property type="match status" value="1"/>
</dbReference>
<keyword evidence="8 12" id="KW-0131">Cell cycle</keyword>
<evidence type="ECO:0000256" key="8">
    <source>
        <dbReference type="ARBA" id="ARBA00023306"/>
    </source>
</evidence>
<evidence type="ECO:0000256" key="12">
    <source>
        <dbReference type="HAMAP-Rule" id="MF_00111"/>
    </source>
</evidence>
<feature type="binding site" evidence="12">
    <location>
        <begin position="22"/>
        <end position="23"/>
    </location>
    <ligand>
        <name>phosphoenolpyruvate</name>
        <dbReference type="ChEBI" id="CHEBI:58702"/>
    </ligand>
</feature>
<dbReference type="EMBL" id="MFJD01000006">
    <property type="protein sequence ID" value="OGG03787.1"/>
    <property type="molecule type" value="Genomic_DNA"/>
</dbReference>
<keyword evidence="6 12" id="KW-0133">Cell shape</keyword>
<keyword evidence="5 12" id="KW-0808">Transferase</keyword>
<dbReference type="STRING" id="1798374.A2Z33_04850"/>
<dbReference type="GO" id="GO:0005737">
    <property type="term" value="C:cytoplasm"/>
    <property type="evidence" value="ECO:0007669"/>
    <property type="project" value="UniProtKB-SubCell"/>
</dbReference>
<evidence type="ECO:0000256" key="1">
    <source>
        <dbReference type="ARBA" id="ARBA00004496"/>
    </source>
</evidence>
<dbReference type="NCBIfam" id="TIGR01072">
    <property type="entry name" value="murA"/>
    <property type="match status" value="1"/>
</dbReference>
<feature type="binding site" evidence="12">
    <location>
        <position position="92"/>
    </location>
    <ligand>
        <name>UDP-N-acetyl-alpha-D-glucosamine</name>
        <dbReference type="ChEBI" id="CHEBI:57705"/>
    </ligand>
</feature>
<dbReference type="InterPro" id="IPR001986">
    <property type="entry name" value="Enolpyruvate_Tfrase_dom"/>
</dbReference>
<comment type="catalytic activity">
    <reaction evidence="11 12">
        <text>phosphoenolpyruvate + UDP-N-acetyl-alpha-D-glucosamine = UDP-N-acetyl-3-O-(1-carboxyvinyl)-alpha-D-glucosamine + phosphate</text>
        <dbReference type="Rhea" id="RHEA:18681"/>
        <dbReference type="ChEBI" id="CHEBI:43474"/>
        <dbReference type="ChEBI" id="CHEBI:57705"/>
        <dbReference type="ChEBI" id="CHEBI:58702"/>
        <dbReference type="ChEBI" id="CHEBI:68483"/>
        <dbReference type="EC" id="2.5.1.7"/>
    </reaction>
</comment>
<feature type="binding site" evidence="12">
    <location>
        <position position="328"/>
    </location>
    <ligand>
        <name>UDP-N-acetyl-alpha-D-glucosamine</name>
        <dbReference type="ChEBI" id="CHEBI:57705"/>
    </ligand>
</feature>
<dbReference type="GO" id="GO:0019277">
    <property type="term" value="P:UDP-N-acetylgalactosamine biosynthetic process"/>
    <property type="evidence" value="ECO:0007669"/>
    <property type="project" value="InterPro"/>
</dbReference>
<dbReference type="UniPathway" id="UPA00219"/>
<feature type="modified residue" description="2-(S-cysteinyl)pyruvic acid O-phosphothioketal" evidence="12">
    <location>
        <position position="116"/>
    </location>
</feature>
<gene>
    <name evidence="12" type="primary">murA</name>
    <name evidence="14" type="ORF">A2Z33_04850</name>
</gene>
<keyword evidence="12" id="KW-0670">Pyruvate</keyword>
<comment type="similarity">
    <text evidence="10 12">Belongs to the EPSP synthase family. MurA subfamily.</text>
</comment>
<evidence type="ECO:0000256" key="6">
    <source>
        <dbReference type="ARBA" id="ARBA00022960"/>
    </source>
</evidence>
<evidence type="ECO:0000256" key="9">
    <source>
        <dbReference type="ARBA" id="ARBA00023316"/>
    </source>
</evidence>
<comment type="subcellular location">
    <subcellularLocation>
        <location evidence="1 12">Cytoplasm</location>
    </subcellularLocation>
</comment>
<comment type="function">
    <text evidence="12">Cell wall formation. Adds enolpyruvyl to UDP-N-acetylglucosamine.</text>
</comment>
<dbReference type="SUPFAM" id="SSF55205">
    <property type="entry name" value="EPT/RTPC-like"/>
    <property type="match status" value="1"/>
</dbReference>
<sequence>MDKFVVHGGVPLKGEVRLSGAKNVALKTIVASLLTDDEITIDNVPDIIDVRLMLELLGTLGVKSHFSGNHVRLIRNSLRNYEVPLEVGARLRTTTLVLGPLLSRFGSALVPNPGGCRIGARPIDRHIDALRQMGARITYNSRDGFFHGQADSLHGTVIRFPKNTHTGTESIILAAVLAKGQTVIENAAAEVEVDDLIEFLNGMGARIVRTKPREIKIDGVTRLHGTSYRLMSDRNEEVTLAVAAALTGGTVTVTGSVHRTLMAFLNPFRDAGGRYSAGGDTATYSVSRNLRPQDIITAPHPGFMTDWQGPWAVLMTRAAGLSTIHEAVFESRFSYVPELQKMGADVSFFQPEVRDPEKFYNFNMRDHDGMSPQAVRIKGPTRLHDAVLMMHDLRAGATLLLAALTAPGKSYVHGIEHIDRGYENIEKKLQALGGRIIRVPEEAI</sequence>
<dbReference type="Proteomes" id="UP000178448">
    <property type="component" value="Unassembled WGS sequence"/>
</dbReference>
<evidence type="ECO:0000313" key="14">
    <source>
        <dbReference type="EMBL" id="OGG03787.1"/>
    </source>
</evidence>